<protein>
    <recommendedName>
        <fullName evidence="3">F-box domain-containing protein</fullName>
    </recommendedName>
</protein>
<name>A0A067PWH5_9AGAM</name>
<gene>
    <name evidence="1" type="ORF">JAAARDRAFT_37031</name>
</gene>
<organism evidence="1 2">
    <name type="scientific">Jaapia argillacea MUCL 33604</name>
    <dbReference type="NCBI Taxonomy" id="933084"/>
    <lineage>
        <taxon>Eukaryota</taxon>
        <taxon>Fungi</taxon>
        <taxon>Dikarya</taxon>
        <taxon>Basidiomycota</taxon>
        <taxon>Agaricomycotina</taxon>
        <taxon>Agaricomycetes</taxon>
        <taxon>Agaricomycetidae</taxon>
        <taxon>Jaapiales</taxon>
        <taxon>Jaapiaceae</taxon>
        <taxon>Jaapia</taxon>
    </lineage>
</organism>
<dbReference type="HOGENOM" id="CLU_065722_0_0_1"/>
<reference evidence="2" key="1">
    <citation type="journal article" date="2014" name="Proc. Natl. Acad. Sci. U.S.A.">
        <title>Extensive sampling of basidiomycete genomes demonstrates inadequacy of the white-rot/brown-rot paradigm for wood decay fungi.</title>
        <authorList>
            <person name="Riley R."/>
            <person name="Salamov A.A."/>
            <person name="Brown D.W."/>
            <person name="Nagy L.G."/>
            <person name="Floudas D."/>
            <person name="Held B.W."/>
            <person name="Levasseur A."/>
            <person name="Lombard V."/>
            <person name="Morin E."/>
            <person name="Otillar R."/>
            <person name="Lindquist E.A."/>
            <person name="Sun H."/>
            <person name="LaButti K.M."/>
            <person name="Schmutz J."/>
            <person name="Jabbour D."/>
            <person name="Luo H."/>
            <person name="Baker S.E."/>
            <person name="Pisabarro A.G."/>
            <person name="Walton J.D."/>
            <person name="Blanchette R.A."/>
            <person name="Henrissat B."/>
            <person name="Martin F."/>
            <person name="Cullen D."/>
            <person name="Hibbett D.S."/>
            <person name="Grigoriev I.V."/>
        </authorList>
    </citation>
    <scope>NUCLEOTIDE SEQUENCE [LARGE SCALE GENOMIC DNA]</scope>
    <source>
        <strain evidence="2">MUCL 33604</strain>
    </source>
</reference>
<evidence type="ECO:0008006" key="3">
    <source>
        <dbReference type="Google" id="ProtNLM"/>
    </source>
</evidence>
<sequence>MNRWNKIPYDVLEALCKETASSGSDDTSRPPTNDCRKPLFALSMVDSRTREACYPWLFHKVTFDKKWTNSPSWEAFDERMKHMVKNPALCRAVKSFELDACVTDFENNCPSPTTYALLPSFLASFPQLRTLTFRVQDPFVPGFRSSFDDVVKIHGPFLTIEKLLISHSCAFLINHCPNILEFEDSSFLLDKPVQLITLTEPLSTSCHRLRALSTTAGISSKTLQDILKAIPLLEELKLSSTLSSRWRVSRRRPEDQANGQGIMKFLPEFACFPHLHKLVLPHAYSLDIGFNPPWCGNAYMNNPGLVEQVAKERQEASERVAKGVQEVCPGVTELWVGHLCFKRDDKGIMVCSNPEKGC</sequence>
<dbReference type="AlphaFoldDB" id="A0A067PWH5"/>
<accession>A0A067PWH5</accession>
<dbReference type="InParanoid" id="A0A067PWH5"/>
<dbReference type="Gene3D" id="3.80.10.10">
    <property type="entry name" value="Ribonuclease Inhibitor"/>
    <property type="match status" value="1"/>
</dbReference>
<dbReference type="InterPro" id="IPR032675">
    <property type="entry name" value="LRR_dom_sf"/>
</dbReference>
<dbReference type="Proteomes" id="UP000027265">
    <property type="component" value="Unassembled WGS sequence"/>
</dbReference>
<keyword evidence="2" id="KW-1185">Reference proteome</keyword>
<evidence type="ECO:0000313" key="1">
    <source>
        <dbReference type="EMBL" id="KDQ55627.1"/>
    </source>
</evidence>
<proteinExistence type="predicted"/>
<evidence type="ECO:0000313" key="2">
    <source>
        <dbReference type="Proteomes" id="UP000027265"/>
    </source>
</evidence>
<dbReference type="EMBL" id="KL197724">
    <property type="protein sequence ID" value="KDQ55627.1"/>
    <property type="molecule type" value="Genomic_DNA"/>
</dbReference>
<dbReference type="OrthoDB" id="2848819at2759"/>